<dbReference type="AlphaFoldDB" id="A0A5N5CUU1"/>
<dbReference type="PANTHER" id="PTHR21310:SF48">
    <property type="entry name" value="AMINOGLYCOSIDE PHOSPHOTRANSFERASE DOMAIN-CONTAINING PROTEIN"/>
    <property type="match status" value="1"/>
</dbReference>
<comment type="caution">
    <text evidence="2">The sequence shown here is derived from an EMBL/GenBank/DDBJ whole genome shotgun (WGS) entry which is preliminary data.</text>
</comment>
<dbReference type="InterPro" id="IPR000719">
    <property type="entry name" value="Prot_kinase_dom"/>
</dbReference>
<accession>A0A5N5CUU1</accession>
<name>A0A5N5CUU1_9PEZI</name>
<organism evidence="2 3">
    <name type="scientific">Lasiodiplodia theobromae</name>
    <dbReference type="NCBI Taxonomy" id="45133"/>
    <lineage>
        <taxon>Eukaryota</taxon>
        <taxon>Fungi</taxon>
        <taxon>Dikarya</taxon>
        <taxon>Ascomycota</taxon>
        <taxon>Pezizomycotina</taxon>
        <taxon>Dothideomycetes</taxon>
        <taxon>Dothideomycetes incertae sedis</taxon>
        <taxon>Botryosphaeriales</taxon>
        <taxon>Botryosphaeriaceae</taxon>
        <taxon>Lasiodiplodia</taxon>
    </lineage>
</organism>
<dbReference type="InterPro" id="IPR011009">
    <property type="entry name" value="Kinase-like_dom_sf"/>
</dbReference>
<dbReference type="InterPro" id="IPR002575">
    <property type="entry name" value="Aminoglycoside_PTrfase"/>
</dbReference>
<evidence type="ECO:0000259" key="1">
    <source>
        <dbReference type="PROSITE" id="PS50011"/>
    </source>
</evidence>
<sequence>MSDPVIPSVDEIRKSAQVLSNPDATGPFQTVVKVGDFAVKFGRRVTMLEAQNLEYVSKNSGVPVSKFFTAFTEPETSSTFIVMKYIDGHELGDIWKSLTPPEKQDVGKQIQNAVETLRALQPPDYFGSVGRQAFADGVFYYPDGPNPAIKGPFKTEDELNEGMILRMAEFIPQASQTLMRTLMSTTLRGHKATFTHGDLQPKNIMVHRTGTKDDGSGMFEIKIIDWENSGWYPEYWEFCNATIGGSSKADWLELVQQIMHVYPQEYLMMQSVRSIIFW</sequence>
<protein>
    <recommendedName>
        <fullName evidence="1">Protein kinase domain-containing protein</fullName>
    </recommendedName>
</protein>
<proteinExistence type="predicted"/>
<dbReference type="SUPFAM" id="SSF56112">
    <property type="entry name" value="Protein kinase-like (PK-like)"/>
    <property type="match status" value="1"/>
</dbReference>
<dbReference type="Gene3D" id="3.90.1200.10">
    <property type="match status" value="1"/>
</dbReference>
<evidence type="ECO:0000313" key="2">
    <source>
        <dbReference type="EMBL" id="KAB2569114.1"/>
    </source>
</evidence>
<dbReference type="OrthoDB" id="4177236at2759"/>
<dbReference type="GO" id="GO:0004672">
    <property type="term" value="F:protein kinase activity"/>
    <property type="evidence" value="ECO:0007669"/>
    <property type="project" value="InterPro"/>
</dbReference>
<feature type="domain" description="Protein kinase" evidence="1">
    <location>
        <begin position="1"/>
        <end position="278"/>
    </location>
</feature>
<gene>
    <name evidence="2" type="ORF">DBV05_g12208</name>
</gene>
<reference evidence="2 3" key="1">
    <citation type="journal article" date="2019" name="Sci. Rep.">
        <title>A multi-omics analysis of the grapevine pathogen Lasiodiplodia theobromae reveals that temperature affects the expression of virulence- and pathogenicity-related genes.</title>
        <authorList>
            <person name="Felix C."/>
            <person name="Meneses R."/>
            <person name="Goncalves M.F.M."/>
            <person name="Tilleman L."/>
            <person name="Duarte A.S."/>
            <person name="Jorrin-Novo J.V."/>
            <person name="Van de Peer Y."/>
            <person name="Deforce D."/>
            <person name="Van Nieuwerburgh F."/>
            <person name="Esteves A.C."/>
            <person name="Alves A."/>
        </authorList>
    </citation>
    <scope>NUCLEOTIDE SEQUENCE [LARGE SCALE GENOMIC DNA]</scope>
    <source>
        <strain evidence="2 3">LA-SOL3</strain>
    </source>
</reference>
<dbReference type="Pfam" id="PF01636">
    <property type="entry name" value="APH"/>
    <property type="match status" value="1"/>
</dbReference>
<evidence type="ECO:0000313" key="3">
    <source>
        <dbReference type="Proteomes" id="UP000325902"/>
    </source>
</evidence>
<dbReference type="GO" id="GO:0005524">
    <property type="term" value="F:ATP binding"/>
    <property type="evidence" value="ECO:0007669"/>
    <property type="project" value="InterPro"/>
</dbReference>
<dbReference type="PROSITE" id="PS50011">
    <property type="entry name" value="PROTEIN_KINASE_DOM"/>
    <property type="match status" value="1"/>
</dbReference>
<dbReference type="EMBL" id="VCHE01000225">
    <property type="protein sequence ID" value="KAB2569114.1"/>
    <property type="molecule type" value="Genomic_DNA"/>
</dbReference>
<keyword evidence="3" id="KW-1185">Reference proteome</keyword>
<dbReference type="Proteomes" id="UP000325902">
    <property type="component" value="Unassembled WGS sequence"/>
</dbReference>
<dbReference type="PANTHER" id="PTHR21310">
    <property type="entry name" value="AMINOGLYCOSIDE PHOSPHOTRANSFERASE-RELATED-RELATED"/>
    <property type="match status" value="1"/>
</dbReference>
<dbReference type="InterPro" id="IPR051678">
    <property type="entry name" value="AGP_Transferase"/>
</dbReference>